<dbReference type="InterPro" id="IPR036568">
    <property type="entry name" value="GGCT-like_sf"/>
</dbReference>
<dbReference type="PANTHER" id="PTHR12935">
    <property type="entry name" value="GAMMA-GLUTAMYLCYCLOTRANSFERASE"/>
    <property type="match status" value="1"/>
</dbReference>
<protein>
    <recommendedName>
        <fullName evidence="2">Gamma-glutamylcyclotransferase AIG2-like domain-containing protein</fullName>
    </recommendedName>
</protein>
<dbReference type="InterPro" id="IPR017939">
    <property type="entry name" value="G-Glutamylcylcotransferase"/>
</dbReference>
<dbReference type="RefSeq" id="WP_053435809.1">
    <property type="nucleotide sequence ID" value="NZ_LGUF01000007.1"/>
</dbReference>
<dbReference type="CDD" id="cd06661">
    <property type="entry name" value="GGCT_like"/>
    <property type="match status" value="2"/>
</dbReference>
<dbReference type="Pfam" id="PF13772">
    <property type="entry name" value="AIG2_2"/>
    <property type="match status" value="1"/>
</dbReference>
<dbReference type="AlphaFoldDB" id="A0A0M0GEZ6"/>
<proteinExistence type="predicted"/>
<dbReference type="STRING" id="1459.AF332_17535"/>
<dbReference type="SUPFAM" id="SSF110857">
    <property type="entry name" value="Gamma-glutamyl cyclotransferase-like"/>
    <property type="match status" value="2"/>
</dbReference>
<dbReference type="InterPro" id="IPR013024">
    <property type="entry name" value="GGCT-like"/>
</dbReference>
<dbReference type="Pfam" id="PF06094">
    <property type="entry name" value="GGACT"/>
    <property type="match status" value="1"/>
</dbReference>
<name>A0A0M0GEZ6_SPOGL</name>
<keyword evidence="4" id="KW-1185">Reference proteome</keyword>
<dbReference type="InterPro" id="IPR009288">
    <property type="entry name" value="AIG2-like_dom"/>
</dbReference>
<reference evidence="4" key="1">
    <citation type="submission" date="2015-07" db="EMBL/GenBank/DDBJ databases">
        <title>Fjat-10036 dsm4.</title>
        <authorList>
            <person name="Liu B."/>
            <person name="Wang J."/>
            <person name="Zhu Y."/>
            <person name="Liu G."/>
            <person name="Chen Q."/>
            <person name="Chen Z."/>
            <person name="Lan J."/>
            <person name="Che J."/>
            <person name="Ge C."/>
            <person name="Shi H."/>
            <person name="Pan Z."/>
            <person name="Liu X."/>
        </authorList>
    </citation>
    <scope>NUCLEOTIDE SEQUENCE [LARGE SCALE GENOMIC DNA]</scope>
    <source>
        <strain evidence="4">DSM 4</strain>
    </source>
</reference>
<dbReference type="PATRIC" id="fig|1459.3.peg.3842"/>
<comment type="caution">
    <text evidence="3">The sequence shown here is derived from an EMBL/GenBank/DDBJ whole genome shotgun (WGS) entry which is preliminary data.</text>
</comment>
<dbReference type="Proteomes" id="UP000037109">
    <property type="component" value="Unassembled WGS sequence"/>
</dbReference>
<evidence type="ECO:0000256" key="1">
    <source>
        <dbReference type="ARBA" id="ARBA00023239"/>
    </source>
</evidence>
<dbReference type="GO" id="GO:0003839">
    <property type="term" value="F:gamma-glutamylcyclotransferase activity"/>
    <property type="evidence" value="ECO:0007669"/>
    <property type="project" value="InterPro"/>
</dbReference>
<dbReference type="PANTHER" id="PTHR12935:SF0">
    <property type="entry name" value="GAMMA-GLUTAMYLCYCLOTRANSFERASE"/>
    <property type="match status" value="1"/>
</dbReference>
<feature type="domain" description="Gamma-glutamylcyclotransferase AIG2-like" evidence="2">
    <location>
        <begin position="6"/>
        <end position="123"/>
    </location>
</feature>
<evidence type="ECO:0000313" key="3">
    <source>
        <dbReference type="EMBL" id="KON88434.1"/>
    </source>
</evidence>
<dbReference type="OrthoDB" id="8538589at2"/>
<organism evidence="3 4">
    <name type="scientific">Sporosarcina globispora</name>
    <name type="common">Bacillus globisporus</name>
    <dbReference type="NCBI Taxonomy" id="1459"/>
    <lineage>
        <taxon>Bacteria</taxon>
        <taxon>Bacillati</taxon>
        <taxon>Bacillota</taxon>
        <taxon>Bacilli</taxon>
        <taxon>Bacillales</taxon>
        <taxon>Caryophanaceae</taxon>
        <taxon>Sporosarcina</taxon>
    </lineage>
</organism>
<evidence type="ECO:0000313" key="4">
    <source>
        <dbReference type="Proteomes" id="UP000037109"/>
    </source>
</evidence>
<gene>
    <name evidence="3" type="ORF">AF332_17535</name>
</gene>
<dbReference type="Gene3D" id="3.10.490.10">
    <property type="entry name" value="Gamma-glutamyl cyclotransferase-like"/>
    <property type="match status" value="2"/>
</dbReference>
<dbReference type="EMBL" id="LGUF01000007">
    <property type="protein sequence ID" value="KON88434.1"/>
    <property type="molecule type" value="Genomic_DNA"/>
</dbReference>
<sequence>MTTQKLFVYGTLRKQEPNHFVLKGSLCIAEQAWVYGELFDTGLGYPTMKSSLDQKVYGELYEVHLDQFTDLDELEDYIPGRKDNLYDRVEQTVHTDTGEVSALVYVSCRDELLAEPILHGDWKLYRLMKDKPEKTYYFAYGSCMDDERFCVAKVDHHFKTIVGGGTLAGYSMQYLFSRDDGGRADIIENGGVTEGVLYELPYGAVEYLFHREGFYGQWYRPAFVNVEVGDKSYGDVLTFHVYNKKGELPPPDHYALEILRGARGRVSEEYYRKLEQQLEKLGVQITLDS</sequence>
<accession>A0A0M0GEZ6</accession>
<evidence type="ECO:0000259" key="2">
    <source>
        <dbReference type="Pfam" id="PF06094"/>
    </source>
</evidence>
<keyword evidence="1" id="KW-0456">Lyase</keyword>